<evidence type="ECO:0000256" key="7">
    <source>
        <dbReference type="SAM" id="MobiDB-lite"/>
    </source>
</evidence>
<dbReference type="GO" id="GO:0016758">
    <property type="term" value="F:hexosyltransferase activity"/>
    <property type="evidence" value="ECO:0007669"/>
    <property type="project" value="TreeGrafter"/>
</dbReference>
<feature type="domain" description="Glycosyltransferase 2-like" evidence="9">
    <location>
        <begin position="121"/>
        <end position="255"/>
    </location>
</feature>
<sequence>MPMTSTIPDDARLPAGETAPRPLPQPITRFTAHGVAQVPDIELKSNGRQRALALTALAGGGAYVLWRASATLSPAVMLAGVSFLLLEVWSLISLAGTTLQAWHLNAVPIPEPAAATELSVTVLIPTDDESPDVLLPVLVAATRMRLASEVVVLDDGRRQWLVGMCDELGIEYRARETREGGWAGNVNAALASLTCDVIVVLGADQVAKPDLIGHVLPYFEDPRLGLVHIASDAVNEHSSDTIGRRESPLARLDFEERILARGRNRWNAAYWAAGPAALRMSAIQAIGGVATVTHGQRIRTSIRLHADGWRSVHHGEPLVRGRSDRGGMSFEAGVRSQTRDHVAALFCESSLWRLGSMQRAAYISALTASADRWRLVGYLALPVLMLVLVGPPASSHVATFTVLATATLVLRQVALRAMGRGWAPRWRSATTSVVRLAAGLGRASLAILVIAAVLLLAALLVVPGHWMISGSLPHAETTFGIWASLWAATGLMLVVRAVARHARVGGPSERRRAPRIDVEGHVFLDGVRVHVLDLSLGGARLLCYGVVPPIDSYCAMTFTDPNRRLAVVTGTVVAVSDRPHGREARIALEPDQTYVLGAILVDALDR</sequence>
<dbReference type="SUPFAM" id="SSF141371">
    <property type="entry name" value="PilZ domain-like"/>
    <property type="match status" value="1"/>
</dbReference>
<evidence type="ECO:0000256" key="3">
    <source>
        <dbReference type="ARBA" id="ARBA00022679"/>
    </source>
</evidence>
<proteinExistence type="predicted"/>
<dbReference type="InterPro" id="IPR029044">
    <property type="entry name" value="Nucleotide-diphossugar_trans"/>
</dbReference>
<keyword evidence="4 8" id="KW-0812">Transmembrane</keyword>
<comment type="subcellular location">
    <subcellularLocation>
        <location evidence="1">Membrane</location>
        <topology evidence="1">Multi-pass membrane protein</topology>
    </subcellularLocation>
</comment>
<dbReference type="AlphaFoldDB" id="A0A6J7KNQ2"/>
<gene>
    <name evidence="10" type="ORF">UFOPK3772_01945</name>
</gene>
<organism evidence="10">
    <name type="scientific">freshwater metagenome</name>
    <dbReference type="NCBI Taxonomy" id="449393"/>
    <lineage>
        <taxon>unclassified sequences</taxon>
        <taxon>metagenomes</taxon>
        <taxon>ecological metagenomes</taxon>
    </lineage>
</organism>
<dbReference type="PANTHER" id="PTHR43867">
    <property type="entry name" value="CELLULOSE SYNTHASE CATALYTIC SUBUNIT A [UDP-FORMING]"/>
    <property type="match status" value="1"/>
</dbReference>
<feature type="transmembrane region" description="Helical" evidence="8">
    <location>
        <begin position="445"/>
        <end position="467"/>
    </location>
</feature>
<dbReference type="GO" id="GO:0005886">
    <property type="term" value="C:plasma membrane"/>
    <property type="evidence" value="ECO:0007669"/>
    <property type="project" value="TreeGrafter"/>
</dbReference>
<keyword evidence="5 8" id="KW-1133">Transmembrane helix</keyword>
<evidence type="ECO:0000256" key="8">
    <source>
        <dbReference type="SAM" id="Phobius"/>
    </source>
</evidence>
<keyword evidence="6 8" id="KW-0472">Membrane</keyword>
<name>A0A6J7KNQ2_9ZZZZ</name>
<keyword evidence="2" id="KW-0328">Glycosyltransferase</keyword>
<evidence type="ECO:0000256" key="1">
    <source>
        <dbReference type="ARBA" id="ARBA00004141"/>
    </source>
</evidence>
<protein>
    <submittedName>
        <fullName evidence="10">Unannotated protein</fullName>
    </submittedName>
</protein>
<keyword evidence="3" id="KW-0808">Transferase</keyword>
<feature type="transmembrane region" description="Helical" evidence="8">
    <location>
        <begin position="479"/>
        <end position="499"/>
    </location>
</feature>
<dbReference type="EMBL" id="CAFBNE010000063">
    <property type="protein sequence ID" value="CAB4957111.1"/>
    <property type="molecule type" value="Genomic_DNA"/>
</dbReference>
<evidence type="ECO:0000256" key="5">
    <source>
        <dbReference type="ARBA" id="ARBA00022989"/>
    </source>
</evidence>
<reference evidence="10" key="1">
    <citation type="submission" date="2020-05" db="EMBL/GenBank/DDBJ databases">
        <authorList>
            <person name="Chiriac C."/>
            <person name="Salcher M."/>
            <person name="Ghai R."/>
            <person name="Kavagutti S V."/>
        </authorList>
    </citation>
    <scope>NUCLEOTIDE SEQUENCE</scope>
</reference>
<dbReference type="InterPro" id="IPR001173">
    <property type="entry name" value="Glyco_trans_2-like"/>
</dbReference>
<dbReference type="Pfam" id="PF00535">
    <property type="entry name" value="Glycos_transf_2"/>
    <property type="match status" value="1"/>
</dbReference>
<dbReference type="PANTHER" id="PTHR43867:SF2">
    <property type="entry name" value="CELLULOSE SYNTHASE CATALYTIC SUBUNIT A [UDP-FORMING]"/>
    <property type="match status" value="1"/>
</dbReference>
<feature type="transmembrane region" description="Helical" evidence="8">
    <location>
        <begin position="397"/>
        <end position="418"/>
    </location>
</feature>
<evidence type="ECO:0000259" key="9">
    <source>
        <dbReference type="Pfam" id="PF00535"/>
    </source>
</evidence>
<evidence type="ECO:0000256" key="6">
    <source>
        <dbReference type="ARBA" id="ARBA00023136"/>
    </source>
</evidence>
<dbReference type="Gene3D" id="3.90.550.10">
    <property type="entry name" value="Spore Coat Polysaccharide Biosynthesis Protein SpsA, Chain A"/>
    <property type="match status" value="1"/>
</dbReference>
<dbReference type="SUPFAM" id="SSF53448">
    <property type="entry name" value="Nucleotide-diphospho-sugar transferases"/>
    <property type="match status" value="1"/>
</dbReference>
<evidence type="ECO:0000256" key="4">
    <source>
        <dbReference type="ARBA" id="ARBA00022692"/>
    </source>
</evidence>
<evidence type="ECO:0000256" key="2">
    <source>
        <dbReference type="ARBA" id="ARBA00022676"/>
    </source>
</evidence>
<feature type="region of interest" description="Disordered" evidence="7">
    <location>
        <begin position="1"/>
        <end position="24"/>
    </location>
</feature>
<accession>A0A6J7KNQ2</accession>
<dbReference type="InterPro" id="IPR050321">
    <property type="entry name" value="Glycosyltr_2/OpgH_subfam"/>
</dbReference>
<evidence type="ECO:0000313" key="10">
    <source>
        <dbReference type="EMBL" id="CAB4957111.1"/>
    </source>
</evidence>